<dbReference type="SUPFAM" id="SSF54791">
    <property type="entry name" value="Eukaryotic type KH-domain (KH-domain type I)"/>
    <property type="match status" value="1"/>
</dbReference>
<keyword evidence="4" id="KW-1185">Reference proteome</keyword>
<evidence type="ECO:0000256" key="1">
    <source>
        <dbReference type="PROSITE-ProRule" id="PRU00117"/>
    </source>
</evidence>
<gene>
    <name evidence="3" type="ORF">H5410_045872</name>
</gene>
<evidence type="ECO:0000313" key="3">
    <source>
        <dbReference type="EMBL" id="KAG5585438.1"/>
    </source>
</evidence>
<dbReference type="InterPro" id="IPR036612">
    <property type="entry name" value="KH_dom_type_1_sf"/>
</dbReference>
<keyword evidence="1" id="KW-0694">RNA-binding</keyword>
<dbReference type="Gene3D" id="3.30.1370.10">
    <property type="entry name" value="K Homology domain, type 1"/>
    <property type="match status" value="1"/>
</dbReference>
<sequence length="118" mass="12908">MDAALRIFKCIAGPNNDYRGEVAACAAFYSSRLLVASSQAIHLIGRHGSTIKSIQERLVTTLRVLSAGDIYRTTRKRNKDDVVVDRNAIGVPAPKMLSFMSKNGGDEYDVVSLVTSYI</sequence>
<dbReference type="GO" id="GO:0003723">
    <property type="term" value="F:RNA binding"/>
    <property type="evidence" value="ECO:0007669"/>
    <property type="project" value="UniProtKB-UniRule"/>
</dbReference>
<evidence type="ECO:0000313" key="4">
    <source>
        <dbReference type="Proteomes" id="UP000824120"/>
    </source>
</evidence>
<protein>
    <recommendedName>
        <fullName evidence="2">K Homology domain-containing protein</fullName>
    </recommendedName>
</protein>
<name>A0A9J5XE08_SOLCO</name>
<dbReference type="Pfam" id="PF00013">
    <property type="entry name" value="KH_1"/>
    <property type="match status" value="1"/>
</dbReference>
<feature type="domain" description="K Homology" evidence="2">
    <location>
        <begin position="32"/>
        <end position="65"/>
    </location>
</feature>
<dbReference type="PROSITE" id="PS50084">
    <property type="entry name" value="KH_TYPE_1"/>
    <property type="match status" value="1"/>
</dbReference>
<proteinExistence type="predicted"/>
<dbReference type="EMBL" id="JACXVP010000009">
    <property type="protein sequence ID" value="KAG5585438.1"/>
    <property type="molecule type" value="Genomic_DNA"/>
</dbReference>
<accession>A0A9J5XE08</accession>
<organism evidence="3 4">
    <name type="scientific">Solanum commersonii</name>
    <name type="common">Commerson's wild potato</name>
    <name type="synonym">Commerson's nightshade</name>
    <dbReference type="NCBI Taxonomy" id="4109"/>
    <lineage>
        <taxon>Eukaryota</taxon>
        <taxon>Viridiplantae</taxon>
        <taxon>Streptophyta</taxon>
        <taxon>Embryophyta</taxon>
        <taxon>Tracheophyta</taxon>
        <taxon>Spermatophyta</taxon>
        <taxon>Magnoliopsida</taxon>
        <taxon>eudicotyledons</taxon>
        <taxon>Gunneridae</taxon>
        <taxon>Pentapetalae</taxon>
        <taxon>asterids</taxon>
        <taxon>lamiids</taxon>
        <taxon>Solanales</taxon>
        <taxon>Solanaceae</taxon>
        <taxon>Solanoideae</taxon>
        <taxon>Solaneae</taxon>
        <taxon>Solanum</taxon>
    </lineage>
</organism>
<dbReference type="AlphaFoldDB" id="A0A9J5XE08"/>
<evidence type="ECO:0000259" key="2">
    <source>
        <dbReference type="Pfam" id="PF00013"/>
    </source>
</evidence>
<dbReference type="OrthoDB" id="442947at2759"/>
<reference evidence="3 4" key="1">
    <citation type="submission" date="2020-09" db="EMBL/GenBank/DDBJ databases">
        <title>De no assembly of potato wild relative species, Solanum commersonii.</title>
        <authorList>
            <person name="Cho K."/>
        </authorList>
    </citation>
    <scope>NUCLEOTIDE SEQUENCE [LARGE SCALE GENOMIC DNA]</scope>
    <source>
        <strain evidence="3">LZ3.2</strain>
        <tissue evidence="3">Leaf</tissue>
    </source>
</reference>
<comment type="caution">
    <text evidence="3">The sequence shown here is derived from an EMBL/GenBank/DDBJ whole genome shotgun (WGS) entry which is preliminary data.</text>
</comment>
<dbReference type="Proteomes" id="UP000824120">
    <property type="component" value="Chromosome 9"/>
</dbReference>
<dbReference type="InterPro" id="IPR004088">
    <property type="entry name" value="KH_dom_type_1"/>
</dbReference>